<accession>A0A2G4F1H8</accession>
<comment type="caution">
    <text evidence="2">The sequence shown here is derived from an EMBL/GenBank/DDBJ whole genome shotgun (WGS) entry which is preliminary data.</text>
</comment>
<gene>
    <name evidence="2" type="ORF">CP500_009845</name>
</gene>
<protein>
    <recommendedName>
        <fullName evidence="1">DUF5615 domain-containing protein</fullName>
    </recommendedName>
</protein>
<evidence type="ECO:0000313" key="2">
    <source>
        <dbReference type="EMBL" id="PHX55624.1"/>
    </source>
</evidence>
<dbReference type="OrthoDB" id="3216372at2"/>
<proteinExistence type="predicted"/>
<keyword evidence="3" id="KW-1185">Reference proteome</keyword>
<reference evidence="2" key="1">
    <citation type="submission" date="2017-10" db="EMBL/GenBank/DDBJ databases">
        <title>Draft genome sequence of the planktic cyanobacteria Tychonema bourrellyi isolated from alpine lentic freshwater.</title>
        <authorList>
            <person name="Tett A."/>
            <person name="Armanini F."/>
            <person name="Asnicar F."/>
            <person name="Boscaini A."/>
            <person name="Pasolli E."/>
            <person name="Zolfo M."/>
            <person name="Donati C."/>
            <person name="Salmaso N."/>
            <person name="Segata N."/>
        </authorList>
    </citation>
    <scope>NUCLEOTIDE SEQUENCE</scope>
    <source>
        <strain evidence="2">FEM_GT703</strain>
    </source>
</reference>
<name>A0A2G4F1H8_9CYAN</name>
<feature type="domain" description="DUF5615" evidence="1">
    <location>
        <begin position="3"/>
        <end position="110"/>
    </location>
</feature>
<dbReference type="Proteomes" id="UP000226442">
    <property type="component" value="Unassembled WGS sequence"/>
</dbReference>
<dbReference type="Pfam" id="PF18480">
    <property type="entry name" value="DUF5615"/>
    <property type="match status" value="1"/>
</dbReference>
<dbReference type="InterPro" id="IPR041049">
    <property type="entry name" value="DUF5615"/>
</dbReference>
<sequence length="113" mass="12671">MARIYADEQYPLPVVEFLRPLGHDVLTVQEAGNAGLGIPDEDVLAFAVRNERAVLTLNRGDFIRLHRSQPNHAGIIICTQDSNWERQATRINDAISAEEILSGKLIRVNRPSR</sequence>
<evidence type="ECO:0000259" key="1">
    <source>
        <dbReference type="Pfam" id="PF18480"/>
    </source>
</evidence>
<organism evidence="2 3">
    <name type="scientific">Tychonema bourrellyi FEM_GT703</name>
    <dbReference type="NCBI Taxonomy" id="2040638"/>
    <lineage>
        <taxon>Bacteria</taxon>
        <taxon>Bacillati</taxon>
        <taxon>Cyanobacteriota</taxon>
        <taxon>Cyanophyceae</taxon>
        <taxon>Oscillatoriophycideae</taxon>
        <taxon>Oscillatoriales</taxon>
        <taxon>Microcoleaceae</taxon>
        <taxon>Tychonema</taxon>
    </lineage>
</organism>
<dbReference type="AlphaFoldDB" id="A0A2G4F1H8"/>
<evidence type="ECO:0000313" key="3">
    <source>
        <dbReference type="Proteomes" id="UP000226442"/>
    </source>
</evidence>
<dbReference type="RefSeq" id="WP_096829718.1">
    <property type="nucleotide sequence ID" value="NZ_NXIB02000046.1"/>
</dbReference>
<dbReference type="EMBL" id="NXIB02000046">
    <property type="protein sequence ID" value="PHX55624.1"/>
    <property type="molecule type" value="Genomic_DNA"/>
</dbReference>